<dbReference type="eggNOG" id="COG0760">
    <property type="taxonomic scope" value="Bacteria"/>
</dbReference>
<organism evidence="4 5">
    <name type="scientific">Acidimicrobium ferrooxidans (strain DSM 10331 / JCM 15462 / NBRC 103882 / ICP)</name>
    <dbReference type="NCBI Taxonomy" id="525909"/>
    <lineage>
        <taxon>Bacteria</taxon>
        <taxon>Bacillati</taxon>
        <taxon>Actinomycetota</taxon>
        <taxon>Acidimicrobiia</taxon>
        <taxon>Acidimicrobiales</taxon>
        <taxon>Acidimicrobiaceae</taxon>
        <taxon>Acidimicrobium</taxon>
    </lineage>
</organism>
<dbReference type="Pfam" id="PF13145">
    <property type="entry name" value="Rotamase_2"/>
    <property type="match status" value="1"/>
</dbReference>
<dbReference type="InterPro" id="IPR046357">
    <property type="entry name" value="PPIase_dom_sf"/>
</dbReference>
<protein>
    <submittedName>
        <fullName evidence="4">PpiC-type peptidyl-prolyl cis-trans isomerase</fullName>
    </submittedName>
</protein>
<dbReference type="GO" id="GO:0003755">
    <property type="term" value="F:peptidyl-prolyl cis-trans isomerase activity"/>
    <property type="evidence" value="ECO:0007669"/>
    <property type="project" value="UniProtKB-KW"/>
</dbReference>
<evidence type="ECO:0000256" key="2">
    <source>
        <dbReference type="SAM" id="SignalP"/>
    </source>
</evidence>
<reference evidence="4 5" key="1">
    <citation type="journal article" date="2009" name="Stand. Genomic Sci.">
        <title>Complete genome sequence of Acidimicrobium ferrooxidans type strain (ICP).</title>
        <authorList>
            <person name="Clum A."/>
            <person name="Nolan M."/>
            <person name="Lang E."/>
            <person name="Glavina Del Rio T."/>
            <person name="Tice H."/>
            <person name="Copeland A."/>
            <person name="Cheng J.F."/>
            <person name="Lucas S."/>
            <person name="Chen F."/>
            <person name="Bruce D."/>
            <person name="Goodwin L."/>
            <person name="Pitluck S."/>
            <person name="Ivanova N."/>
            <person name="Mavrommatis K."/>
            <person name="Mikhailova N."/>
            <person name="Pati A."/>
            <person name="Chen A."/>
            <person name="Palaniappan K."/>
            <person name="Goker M."/>
            <person name="Spring S."/>
            <person name="Land M."/>
            <person name="Hauser L."/>
            <person name="Chang Y.J."/>
            <person name="Jeffries C.C."/>
            <person name="Chain P."/>
            <person name="Bristow J."/>
            <person name="Eisen J.A."/>
            <person name="Markowitz V."/>
            <person name="Hugenholtz P."/>
            <person name="Kyrpides N.C."/>
            <person name="Klenk H.P."/>
            <person name="Lapidus A."/>
        </authorList>
    </citation>
    <scope>NUCLEOTIDE SEQUENCE [LARGE SCALE GENOMIC DNA]</scope>
    <source>
        <strain evidence="5">DSM 10331 / JCM 15462 / NBRC 103882 / ICP</strain>
    </source>
</reference>
<dbReference type="InterPro" id="IPR050245">
    <property type="entry name" value="PrsA_foldase"/>
</dbReference>
<evidence type="ECO:0000313" key="4">
    <source>
        <dbReference type="EMBL" id="ACU54515.1"/>
    </source>
</evidence>
<feature type="domain" description="PpiC" evidence="3">
    <location>
        <begin position="174"/>
        <end position="260"/>
    </location>
</feature>
<keyword evidence="5" id="KW-1185">Reference proteome</keyword>
<keyword evidence="2" id="KW-0732">Signal</keyword>
<dbReference type="Gene3D" id="3.10.50.40">
    <property type="match status" value="1"/>
</dbReference>
<dbReference type="HOGENOM" id="CLU_822903_0_0_11"/>
<keyword evidence="1 4" id="KW-0413">Isomerase</keyword>
<dbReference type="STRING" id="525909.Afer_1593"/>
<evidence type="ECO:0000259" key="3">
    <source>
        <dbReference type="PROSITE" id="PS50198"/>
    </source>
</evidence>
<dbReference type="InterPro" id="IPR000297">
    <property type="entry name" value="PPIase_PpiC"/>
</dbReference>
<evidence type="ECO:0000256" key="1">
    <source>
        <dbReference type="PROSITE-ProRule" id="PRU00278"/>
    </source>
</evidence>
<dbReference type="Proteomes" id="UP000000771">
    <property type="component" value="Chromosome"/>
</dbReference>
<dbReference type="PROSITE" id="PS50198">
    <property type="entry name" value="PPIC_PPIASE_2"/>
    <property type="match status" value="1"/>
</dbReference>
<dbReference type="KEGG" id="afo:Afer_1593"/>
<dbReference type="RefSeq" id="WP_015798994.1">
    <property type="nucleotide sequence ID" value="NC_013124.1"/>
</dbReference>
<dbReference type="EMBL" id="CP001631">
    <property type="protein sequence ID" value="ACU54515.1"/>
    <property type="molecule type" value="Genomic_DNA"/>
</dbReference>
<gene>
    <name evidence="4" type="ordered locus">Afer_1593</name>
</gene>
<sequence>MHRRWFGLIPLAGAVVLASCGSASVAATVGNRTLTTSQLEAELADVAANKAFVSELVASHEPVWGPHDQSYTALFVDNILSRRITIMRVQAALGRMHVQPSAVATSLGTALAEQSAGGQTVFSGFPRSYQQRLIRDSVDIVELEAALGHVSLTTSGVQAYYRAHPADFESYCGSEILVGTPTEAEAVVAKLHKGQSFAAVAKSSSTQNAAGGGALGCGTEGQYASSFGSGVATSVTSLPVGTPSGVVQVPNGFAVFEITSRSEIPFSQAELLAADTMVSHGQTLLNDYLARTVHTANIHVNRALGRIVVQKGVLSVVPTVPKGAALARQIVTPERVG</sequence>
<feature type="chain" id="PRO_5007912130" evidence="2">
    <location>
        <begin position="27"/>
        <end position="337"/>
    </location>
</feature>
<dbReference type="AlphaFoldDB" id="C7M0K7"/>
<feature type="signal peptide" evidence="2">
    <location>
        <begin position="1"/>
        <end position="26"/>
    </location>
</feature>
<dbReference type="PANTHER" id="PTHR47245:SF2">
    <property type="entry name" value="PEPTIDYL-PROLYL CIS-TRANS ISOMERASE HP_0175-RELATED"/>
    <property type="match status" value="1"/>
</dbReference>
<dbReference type="SUPFAM" id="SSF54534">
    <property type="entry name" value="FKBP-like"/>
    <property type="match status" value="1"/>
</dbReference>
<accession>C7M0K7</accession>
<proteinExistence type="predicted"/>
<dbReference type="PROSITE" id="PS51257">
    <property type="entry name" value="PROKAR_LIPOPROTEIN"/>
    <property type="match status" value="1"/>
</dbReference>
<name>C7M0K7_ACIFD</name>
<dbReference type="PANTHER" id="PTHR47245">
    <property type="entry name" value="PEPTIDYLPROLYL ISOMERASE"/>
    <property type="match status" value="1"/>
</dbReference>
<evidence type="ECO:0000313" key="5">
    <source>
        <dbReference type="Proteomes" id="UP000000771"/>
    </source>
</evidence>
<keyword evidence="1" id="KW-0697">Rotamase</keyword>
<dbReference type="OrthoDB" id="8717342at2"/>